<dbReference type="Proteomes" id="UP001497680">
    <property type="component" value="Unassembled WGS sequence"/>
</dbReference>
<evidence type="ECO:0000313" key="2">
    <source>
        <dbReference type="Proteomes" id="UP001497680"/>
    </source>
</evidence>
<accession>A0ACC0DFE5</accession>
<evidence type="ECO:0000313" key="1">
    <source>
        <dbReference type="EMBL" id="KAI6091479.1"/>
    </source>
</evidence>
<reference evidence="1 2" key="1">
    <citation type="journal article" date="2022" name="New Phytol.">
        <title>Ecological generalism drives hyperdiversity of secondary metabolite gene clusters in xylarialean endophytes.</title>
        <authorList>
            <person name="Franco M.E.E."/>
            <person name="Wisecaver J.H."/>
            <person name="Arnold A.E."/>
            <person name="Ju Y.M."/>
            <person name="Slot J.C."/>
            <person name="Ahrendt S."/>
            <person name="Moore L.P."/>
            <person name="Eastman K.E."/>
            <person name="Scott K."/>
            <person name="Konkel Z."/>
            <person name="Mondo S.J."/>
            <person name="Kuo A."/>
            <person name="Hayes R.D."/>
            <person name="Haridas S."/>
            <person name="Andreopoulos B."/>
            <person name="Riley R."/>
            <person name="LaButti K."/>
            <person name="Pangilinan J."/>
            <person name="Lipzen A."/>
            <person name="Amirebrahimi M."/>
            <person name="Yan J."/>
            <person name="Adam C."/>
            <person name="Keymanesh K."/>
            <person name="Ng V."/>
            <person name="Louie K."/>
            <person name="Northen T."/>
            <person name="Drula E."/>
            <person name="Henrissat B."/>
            <person name="Hsieh H.M."/>
            <person name="Youens-Clark K."/>
            <person name="Lutzoni F."/>
            <person name="Miadlikowska J."/>
            <person name="Eastwood D.C."/>
            <person name="Hamelin R.C."/>
            <person name="Grigoriev I.V."/>
            <person name="U'Ren J.M."/>
        </authorList>
    </citation>
    <scope>NUCLEOTIDE SEQUENCE [LARGE SCALE GENOMIC DNA]</scope>
    <source>
        <strain evidence="1 2">ER1909</strain>
    </source>
</reference>
<keyword evidence="2" id="KW-1185">Reference proteome</keyword>
<organism evidence="1 2">
    <name type="scientific">Hypoxylon rubiginosum</name>
    <dbReference type="NCBI Taxonomy" id="110542"/>
    <lineage>
        <taxon>Eukaryota</taxon>
        <taxon>Fungi</taxon>
        <taxon>Dikarya</taxon>
        <taxon>Ascomycota</taxon>
        <taxon>Pezizomycotina</taxon>
        <taxon>Sordariomycetes</taxon>
        <taxon>Xylariomycetidae</taxon>
        <taxon>Xylariales</taxon>
        <taxon>Hypoxylaceae</taxon>
        <taxon>Hypoxylon</taxon>
    </lineage>
</organism>
<comment type="caution">
    <text evidence="1">The sequence shown here is derived from an EMBL/GenBank/DDBJ whole genome shotgun (WGS) entry which is preliminary data.</text>
</comment>
<name>A0ACC0DFE5_9PEZI</name>
<proteinExistence type="predicted"/>
<sequence length="73" mass="7758">MGFRRSTGGKPRLTNAIVAFVVIVTTTTTTTRYSRDTATNRSLAAGCVGIGRLLNRQFGRCGNPAKVDLALAD</sequence>
<gene>
    <name evidence="1" type="ORF">F4821DRAFT_226212</name>
</gene>
<dbReference type="EMBL" id="MU394286">
    <property type="protein sequence ID" value="KAI6091479.1"/>
    <property type="molecule type" value="Genomic_DNA"/>
</dbReference>
<protein>
    <submittedName>
        <fullName evidence="1">Uncharacterized protein</fullName>
    </submittedName>
</protein>